<organism evidence="2 3">
    <name type="scientific">Actinomadura meridiana</name>
    <dbReference type="NCBI Taxonomy" id="559626"/>
    <lineage>
        <taxon>Bacteria</taxon>
        <taxon>Bacillati</taxon>
        <taxon>Actinomycetota</taxon>
        <taxon>Actinomycetes</taxon>
        <taxon>Streptosporangiales</taxon>
        <taxon>Thermomonosporaceae</taxon>
        <taxon>Actinomadura</taxon>
    </lineage>
</organism>
<keyword evidence="1" id="KW-0560">Oxidoreductase</keyword>
<sequence length="301" mass="31523">MELRGRTALVTGGTGGIGKETARGLAALGAHVIVVGRDPARAEAAVHDLTRDSTATATPGAGVTALTADLTTLDGARVLAERVAADHDRLDVLVNNLGGAHPRRVLTADGVEATFATNVLAPYALTCRLLPLLRAAGTARVVNLTGGIPGGPLDLGNLQGEKTYLGWRFSQYNHAKTALMAMSRHLAASLASNGSPGVTVNVAYPGHAYTPGNRTLPMSAFPYVYRPLVPLLRLLGPRLMGDAARATRSSLYLAADPAMDGVTGVYVNAQTRRVPWPASVLDERACDTVWDLCHHLSTLTP</sequence>
<protein>
    <submittedName>
        <fullName evidence="2">SDR family oxidoreductase</fullName>
    </submittedName>
</protein>
<dbReference type="InterPro" id="IPR002347">
    <property type="entry name" value="SDR_fam"/>
</dbReference>
<gene>
    <name evidence="2" type="ORF">GCM10022254_11240</name>
</gene>
<reference evidence="3" key="1">
    <citation type="journal article" date="2019" name="Int. J. Syst. Evol. Microbiol.">
        <title>The Global Catalogue of Microorganisms (GCM) 10K type strain sequencing project: providing services to taxonomists for standard genome sequencing and annotation.</title>
        <authorList>
            <consortium name="The Broad Institute Genomics Platform"/>
            <consortium name="The Broad Institute Genome Sequencing Center for Infectious Disease"/>
            <person name="Wu L."/>
            <person name="Ma J."/>
        </authorList>
    </citation>
    <scope>NUCLEOTIDE SEQUENCE [LARGE SCALE GENOMIC DNA]</scope>
    <source>
        <strain evidence="3">JCM 17440</strain>
    </source>
</reference>
<name>A0ABP8BUC7_9ACTN</name>
<keyword evidence="3" id="KW-1185">Reference proteome</keyword>
<evidence type="ECO:0000313" key="2">
    <source>
        <dbReference type="EMBL" id="GAA4226387.1"/>
    </source>
</evidence>
<dbReference type="SUPFAM" id="SSF51735">
    <property type="entry name" value="NAD(P)-binding Rossmann-fold domains"/>
    <property type="match status" value="1"/>
</dbReference>
<dbReference type="InterPro" id="IPR036291">
    <property type="entry name" value="NAD(P)-bd_dom_sf"/>
</dbReference>
<dbReference type="PANTHER" id="PTHR43157">
    <property type="entry name" value="PHOSPHATIDYLINOSITOL-GLYCAN BIOSYNTHESIS CLASS F PROTEIN-RELATED"/>
    <property type="match status" value="1"/>
</dbReference>
<accession>A0ABP8BUC7</accession>
<dbReference type="Pfam" id="PF00106">
    <property type="entry name" value="adh_short"/>
    <property type="match status" value="1"/>
</dbReference>
<dbReference type="EMBL" id="BAABAS010000004">
    <property type="protein sequence ID" value="GAA4226387.1"/>
    <property type="molecule type" value="Genomic_DNA"/>
</dbReference>
<comment type="caution">
    <text evidence="2">The sequence shown here is derived from an EMBL/GenBank/DDBJ whole genome shotgun (WGS) entry which is preliminary data.</text>
</comment>
<dbReference type="Proteomes" id="UP001501710">
    <property type="component" value="Unassembled WGS sequence"/>
</dbReference>
<dbReference type="PRINTS" id="PR00081">
    <property type="entry name" value="GDHRDH"/>
</dbReference>
<proteinExistence type="predicted"/>
<evidence type="ECO:0000313" key="3">
    <source>
        <dbReference type="Proteomes" id="UP001501710"/>
    </source>
</evidence>
<dbReference type="PANTHER" id="PTHR43157:SF31">
    <property type="entry name" value="PHOSPHATIDYLINOSITOL-GLYCAN BIOSYNTHESIS CLASS F PROTEIN"/>
    <property type="match status" value="1"/>
</dbReference>
<dbReference type="RefSeq" id="WP_344890822.1">
    <property type="nucleotide sequence ID" value="NZ_BAABAS010000004.1"/>
</dbReference>
<dbReference type="Gene3D" id="3.40.50.720">
    <property type="entry name" value="NAD(P)-binding Rossmann-like Domain"/>
    <property type="match status" value="1"/>
</dbReference>
<evidence type="ECO:0000256" key="1">
    <source>
        <dbReference type="ARBA" id="ARBA00023002"/>
    </source>
</evidence>